<evidence type="ECO:0000256" key="1">
    <source>
        <dbReference type="SAM" id="SignalP"/>
    </source>
</evidence>
<protein>
    <submittedName>
        <fullName evidence="3">Uncharacterized protein LOC102806407</fullName>
    </submittedName>
</protein>
<gene>
    <name evidence="3" type="primary">LOC102806407</name>
</gene>
<feature type="chain" id="PRO_5045980186" evidence="1">
    <location>
        <begin position="19"/>
        <end position="211"/>
    </location>
</feature>
<dbReference type="PROSITE" id="PS51257">
    <property type="entry name" value="PROKAR_LIPOPROTEIN"/>
    <property type="match status" value="1"/>
</dbReference>
<dbReference type="InterPro" id="IPR032675">
    <property type="entry name" value="LRR_dom_sf"/>
</dbReference>
<keyword evidence="1" id="KW-0732">Signal</keyword>
<dbReference type="RefSeq" id="XP_006816813.1">
    <property type="nucleotide sequence ID" value="XM_006816750.1"/>
</dbReference>
<dbReference type="SUPFAM" id="SSF52058">
    <property type="entry name" value="L domain-like"/>
    <property type="match status" value="1"/>
</dbReference>
<reference evidence="3" key="1">
    <citation type="submission" date="2025-08" db="UniProtKB">
        <authorList>
            <consortium name="RefSeq"/>
        </authorList>
    </citation>
    <scope>IDENTIFICATION</scope>
    <source>
        <tissue evidence="3">Testes</tissue>
    </source>
</reference>
<dbReference type="Gene3D" id="3.80.10.10">
    <property type="entry name" value="Ribonuclease Inhibitor"/>
    <property type="match status" value="1"/>
</dbReference>
<accession>A0ABM0M9X2</accession>
<organism evidence="2 3">
    <name type="scientific">Saccoglossus kowalevskii</name>
    <name type="common">Acorn worm</name>
    <dbReference type="NCBI Taxonomy" id="10224"/>
    <lineage>
        <taxon>Eukaryota</taxon>
        <taxon>Metazoa</taxon>
        <taxon>Hemichordata</taxon>
        <taxon>Enteropneusta</taxon>
        <taxon>Harrimaniidae</taxon>
        <taxon>Saccoglossus</taxon>
    </lineage>
</organism>
<evidence type="ECO:0000313" key="3">
    <source>
        <dbReference type="RefSeq" id="XP_006816813.1"/>
    </source>
</evidence>
<name>A0ABM0M9X2_SACKO</name>
<proteinExistence type="predicted"/>
<feature type="signal peptide" evidence="1">
    <location>
        <begin position="1"/>
        <end position="18"/>
    </location>
</feature>
<evidence type="ECO:0000313" key="2">
    <source>
        <dbReference type="Proteomes" id="UP000694865"/>
    </source>
</evidence>
<keyword evidence="2" id="KW-1185">Reference proteome</keyword>
<dbReference type="Proteomes" id="UP000694865">
    <property type="component" value="Unplaced"/>
</dbReference>
<dbReference type="GeneID" id="102806407"/>
<sequence>MSRMIKLALMVMIVAVFACSITSGRRRMSSYQRRCQRGCYCNMDELACVKRMKKSAPNIQPTFIKLRVLRCTPEAAKTILEHAPFIQELEIVSTSKYRFSYLPIDFFESMLSLQTLEIPTMTNKQLPNNFMPAIERIPNLVDLDIGGNEIACNCDYLHYAQERGIYFHMTSTFTGCLEYGFALDEYDLDTFSDICGYTIVKDAEAVPEDSF</sequence>